<dbReference type="Proteomes" id="UP000183788">
    <property type="component" value="Unassembled WGS sequence"/>
</dbReference>
<dbReference type="Gene3D" id="2.80.10.50">
    <property type="match status" value="1"/>
</dbReference>
<keyword evidence="6" id="KW-1185">Reference proteome</keyword>
<evidence type="ECO:0000256" key="1">
    <source>
        <dbReference type="SAM" id="SignalP"/>
    </source>
</evidence>
<dbReference type="Proteomes" id="UP001326715">
    <property type="component" value="Chromosome"/>
</dbReference>
<dbReference type="STRING" id="1004.SAMN05661012_00439"/>
<reference evidence="4 6" key="2">
    <citation type="submission" date="2023-11" db="EMBL/GenBank/DDBJ databases">
        <title>MicrobeMod: A computational toolkit for identifying prokaryotic methylation and restriction-modification with nanopore sequencing.</title>
        <authorList>
            <person name="Crits-Christoph A."/>
            <person name="Kang S.C."/>
            <person name="Lee H."/>
            <person name="Ostrov N."/>
        </authorList>
    </citation>
    <scope>NUCLEOTIDE SEQUENCE [LARGE SCALE GENOMIC DNA]</scope>
    <source>
        <strain evidence="4 6">ATCC 23090</strain>
    </source>
</reference>
<dbReference type="SUPFAM" id="SSF50370">
    <property type="entry name" value="Ricin B-like lectins"/>
    <property type="match status" value="1"/>
</dbReference>
<feature type="domain" description="Ricin B lectin" evidence="2">
    <location>
        <begin position="23"/>
        <end position="94"/>
    </location>
</feature>
<keyword evidence="1" id="KW-0732">Signal</keyword>
<dbReference type="AlphaFoldDB" id="A0A1K1M4F6"/>
<dbReference type="InterPro" id="IPR000772">
    <property type="entry name" value="Ricin_B_lectin"/>
</dbReference>
<dbReference type="OrthoDB" id="2285436at2"/>
<name>A0A1K1M4F6_9BACT</name>
<evidence type="ECO:0000313" key="5">
    <source>
        <dbReference type="Proteomes" id="UP000183788"/>
    </source>
</evidence>
<organism evidence="3 5">
    <name type="scientific">Chitinophaga sancti</name>
    <dbReference type="NCBI Taxonomy" id="1004"/>
    <lineage>
        <taxon>Bacteria</taxon>
        <taxon>Pseudomonadati</taxon>
        <taxon>Bacteroidota</taxon>
        <taxon>Chitinophagia</taxon>
        <taxon>Chitinophagales</taxon>
        <taxon>Chitinophagaceae</taxon>
        <taxon>Chitinophaga</taxon>
    </lineage>
</organism>
<gene>
    <name evidence="3" type="ORF">SAMN05661012_00439</name>
    <name evidence="4" type="ORF">SR876_32930</name>
</gene>
<feature type="chain" id="PRO_5012453413" evidence="1">
    <location>
        <begin position="20"/>
        <end position="157"/>
    </location>
</feature>
<sequence>MKSLFCTLAIIFATVTTYAQTIKGTYAIKNVSSGMVLRIKDANTANGTPIVPYSPVNWKCVTWDFKNIEGQAYQLKNLFSGKTLQAKTAAAEGVSLEEQPIAGQQYEFLPGEKNSYLIRVKGTELYITQGEDNIVLTGKKKDNKSQSWTLVEQHPTM</sequence>
<feature type="signal peptide" evidence="1">
    <location>
        <begin position="1"/>
        <end position="19"/>
    </location>
</feature>
<dbReference type="EMBL" id="CP140154">
    <property type="protein sequence ID" value="WQG89740.1"/>
    <property type="molecule type" value="Genomic_DNA"/>
</dbReference>
<evidence type="ECO:0000313" key="3">
    <source>
        <dbReference type="EMBL" id="SFW18029.1"/>
    </source>
</evidence>
<dbReference type="RefSeq" id="WP_072357084.1">
    <property type="nucleotide sequence ID" value="NZ_CP139972.1"/>
</dbReference>
<protein>
    <submittedName>
        <fullName evidence="4">RICIN domain-containing protein</fullName>
    </submittedName>
</protein>
<dbReference type="EMBL" id="FPIZ01000001">
    <property type="protein sequence ID" value="SFW18029.1"/>
    <property type="molecule type" value="Genomic_DNA"/>
</dbReference>
<evidence type="ECO:0000259" key="2">
    <source>
        <dbReference type="Pfam" id="PF14200"/>
    </source>
</evidence>
<dbReference type="InterPro" id="IPR035992">
    <property type="entry name" value="Ricin_B-like_lectins"/>
</dbReference>
<evidence type="ECO:0000313" key="4">
    <source>
        <dbReference type="EMBL" id="WQG89740.1"/>
    </source>
</evidence>
<evidence type="ECO:0000313" key="6">
    <source>
        <dbReference type="Proteomes" id="UP001326715"/>
    </source>
</evidence>
<reference evidence="3 5" key="1">
    <citation type="submission" date="2016-11" db="EMBL/GenBank/DDBJ databases">
        <authorList>
            <person name="Jaros S."/>
            <person name="Januszkiewicz K."/>
            <person name="Wedrychowicz H."/>
        </authorList>
    </citation>
    <scope>NUCLEOTIDE SEQUENCE [LARGE SCALE GENOMIC DNA]</scope>
    <source>
        <strain evidence="3 5">DSM 784</strain>
    </source>
</reference>
<dbReference type="Pfam" id="PF14200">
    <property type="entry name" value="RicinB_lectin_2"/>
    <property type="match status" value="1"/>
</dbReference>
<accession>A0A1K1M4F6</accession>
<dbReference type="CDD" id="cd00161">
    <property type="entry name" value="beta-trefoil_Ricin-like"/>
    <property type="match status" value="1"/>
</dbReference>
<proteinExistence type="predicted"/>